<evidence type="ECO:0000313" key="4">
    <source>
        <dbReference type="EMBL" id="RKN83857.1"/>
    </source>
</evidence>
<reference evidence="4 5" key="1">
    <citation type="journal article" date="2007" name="Int. J. Syst. Evol. Microbiol.">
        <title>Paenibacillus ginsengarvi sp. nov., isolated from soil from ginseng cultivation.</title>
        <authorList>
            <person name="Yoon M.H."/>
            <person name="Ten L.N."/>
            <person name="Im W.T."/>
        </authorList>
    </citation>
    <scope>NUCLEOTIDE SEQUENCE [LARGE SCALE GENOMIC DNA]</scope>
    <source>
        <strain evidence="4 5">KCTC 13059</strain>
    </source>
</reference>
<dbReference type="InterPro" id="IPR029001">
    <property type="entry name" value="ITPase-like_fam"/>
</dbReference>
<comment type="cofactor">
    <cofactor evidence="1 3">
        <name>a divalent metal cation</name>
        <dbReference type="ChEBI" id="CHEBI:60240"/>
    </cofactor>
</comment>
<dbReference type="GO" id="GO:0036218">
    <property type="term" value="F:dTTP diphosphatase activity"/>
    <property type="evidence" value="ECO:0007669"/>
    <property type="project" value="RHEA"/>
</dbReference>
<evidence type="ECO:0000313" key="5">
    <source>
        <dbReference type="Proteomes" id="UP000282311"/>
    </source>
</evidence>
<comment type="subcellular location">
    <subcellularLocation>
        <location evidence="3">Cytoplasm</location>
    </subcellularLocation>
</comment>
<evidence type="ECO:0000256" key="2">
    <source>
        <dbReference type="ARBA" id="ARBA00022801"/>
    </source>
</evidence>
<comment type="similarity">
    <text evidence="3">Belongs to the Maf family. YhdE subfamily.</text>
</comment>
<feature type="site" description="Important for substrate specificity" evidence="3">
    <location>
        <position position="204"/>
    </location>
</feature>
<dbReference type="GO" id="GO:0005737">
    <property type="term" value="C:cytoplasm"/>
    <property type="evidence" value="ECO:0007669"/>
    <property type="project" value="UniProtKB-SubCell"/>
</dbReference>
<dbReference type="PANTHER" id="PTHR43213:SF5">
    <property type="entry name" value="BIFUNCTIONAL DTTP_UTP PYROPHOSPHATASE_METHYLTRANSFERASE PROTEIN-RELATED"/>
    <property type="match status" value="1"/>
</dbReference>
<organism evidence="4 5">
    <name type="scientific">Paenibacillus ginsengarvi</name>
    <dbReference type="NCBI Taxonomy" id="400777"/>
    <lineage>
        <taxon>Bacteria</taxon>
        <taxon>Bacillati</taxon>
        <taxon>Bacillota</taxon>
        <taxon>Bacilli</taxon>
        <taxon>Bacillales</taxon>
        <taxon>Paenibacillaceae</taxon>
        <taxon>Paenibacillus</taxon>
    </lineage>
</organism>
<dbReference type="RefSeq" id="WP_120748401.1">
    <property type="nucleotide sequence ID" value="NZ_RBAH01000011.1"/>
</dbReference>
<gene>
    <name evidence="4" type="ORF">D7M11_16840</name>
</gene>
<comment type="catalytic activity">
    <reaction evidence="3">
        <text>dTTP + H2O = dTMP + diphosphate + H(+)</text>
        <dbReference type="Rhea" id="RHEA:28534"/>
        <dbReference type="ChEBI" id="CHEBI:15377"/>
        <dbReference type="ChEBI" id="CHEBI:15378"/>
        <dbReference type="ChEBI" id="CHEBI:33019"/>
        <dbReference type="ChEBI" id="CHEBI:37568"/>
        <dbReference type="ChEBI" id="CHEBI:63528"/>
        <dbReference type="EC" id="3.6.1.9"/>
    </reaction>
</comment>
<dbReference type="HAMAP" id="MF_00528">
    <property type="entry name" value="Maf"/>
    <property type="match status" value="1"/>
</dbReference>
<keyword evidence="5" id="KW-1185">Reference proteome</keyword>
<sequence length="246" mass="26704">MKQPVLILASGSPRRQELIRTLGLPYRVDAADVDESMPEGTPPDKLVERLSLRKAGTVGARSREEREAIVIGSDTVVVLDGIILGKPKDEQDAFDTLRRIAGRTHQVYTGLALLSVAAGEMATWSTMDGELAAGGTDSGDKGSVIRFGDTGVYRIWSRTQSGNPQAMVGHTVSHVTFRPMSDDEIWAYVRTGEPLDKAGSYGVQGLGAVFIEKIEGDFYSVMGLPLSLLYQMLVRFGLRPFGQSED</sequence>
<name>A0A3B0CHT9_9BACL</name>
<dbReference type="EMBL" id="RBAH01000011">
    <property type="protein sequence ID" value="RKN83857.1"/>
    <property type="molecule type" value="Genomic_DNA"/>
</dbReference>
<dbReference type="SUPFAM" id="SSF52972">
    <property type="entry name" value="ITPase-like"/>
    <property type="match status" value="2"/>
</dbReference>
<dbReference type="GO" id="GO:0009117">
    <property type="term" value="P:nucleotide metabolic process"/>
    <property type="evidence" value="ECO:0007669"/>
    <property type="project" value="UniProtKB-KW"/>
</dbReference>
<proteinExistence type="inferred from homology"/>
<dbReference type="Proteomes" id="UP000282311">
    <property type="component" value="Unassembled WGS sequence"/>
</dbReference>
<dbReference type="CDD" id="cd00555">
    <property type="entry name" value="Maf"/>
    <property type="match status" value="1"/>
</dbReference>
<comment type="catalytic activity">
    <reaction evidence="3">
        <text>UTP + H2O = UMP + diphosphate + H(+)</text>
        <dbReference type="Rhea" id="RHEA:29395"/>
        <dbReference type="ChEBI" id="CHEBI:15377"/>
        <dbReference type="ChEBI" id="CHEBI:15378"/>
        <dbReference type="ChEBI" id="CHEBI:33019"/>
        <dbReference type="ChEBI" id="CHEBI:46398"/>
        <dbReference type="ChEBI" id="CHEBI:57865"/>
        <dbReference type="EC" id="3.6.1.9"/>
    </reaction>
</comment>
<evidence type="ECO:0000256" key="1">
    <source>
        <dbReference type="ARBA" id="ARBA00001968"/>
    </source>
</evidence>
<comment type="caution">
    <text evidence="4">The sequence shown here is derived from an EMBL/GenBank/DDBJ whole genome shotgun (WGS) entry which is preliminary data.</text>
</comment>
<dbReference type="Gene3D" id="3.90.950.10">
    <property type="match status" value="1"/>
</dbReference>
<feature type="site" description="Important for substrate specificity" evidence="3">
    <location>
        <position position="75"/>
    </location>
</feature>
<dbReference type="GO" id="GO:0036221">
    <property type="term" value="F:UTP diphosphatase activity"/>
    <property type="evidence" value="ECO:0007669"/>
    <property type="project" value="RHEA"/>
</dbReference>
<dbReference type="EC" id="3.6.1.9" evidence="3"/>
<feature type="site" description="Important for substrate specificity" evidence="3">
    <location>
        <position position="14"/>
    </location>
</feature>
<dbReference type="Pfam" id="PF02545">
    <property type="entry name" value="Maf"/>
    <property type="match status" value="2"/>
</dbReference>
<feature type="active site" description="Proton acceptor" evidence="3">
    <location>
        <position position="74"/>
    </location>
</feature>
<comment type="function">
    <text evidence="3">Nucleoside triphosphate pyrophosphatase that hydrolyzes dTTP and UTP. May have a dual role in cell division arrest and in preventing the incorporation of modified nucleotides into cellular nucleic acids.</text>
</comment>
<protein>
    <recommendedName>
        <fullName evidence="3">dTTP/UTP pyrophosphatase</fullName>
        <shortName evidence="3">dTTPase/UTPase</shortName>
        <ecNumber evidence="3">3.6.1.9</ecNumber>
    </recommendedName>
    <alternativeName>
        <fullName evidence="3">Nucleoside triphosphate pyrophosphatase</fullName>
    </alternativeName>
    <alternativeName>
        <fullName evidence="3">Nucleotide pyrophosphatase</fullName>
        <shortName evidence="3">Nucleotide PPase</shortName>
    </alternativeName>
</protein>
<keyword evidence="3" id="KW-0546">Nucleotide metabolism</keyword>
<dbReference type="InterPro" id="IPR003697">
    <property type="entry name" value="Maf-like"/>
</dbReference>
<evidence type="ECO:0000256" key="3">
    <source>
        <dbReference type="HAMAP-Rule" id="MF_00528"/>
    </source>
</evidence>
<comment type="caution">
    <text evidence="3">Lacks conserved residue(s) required for the propagation of feature annotation.</text>
</comment>
<keyword evidence="3" id="KW-0963">Cytoplasm</keyword>
<dbReference type="PIRSF" id="PIRSF006305">
    <property type="entry name" value="Maf"/>
    <property type="match status" value="1"/>
</dbReference>
<dbReference type="PANTHER" id="PTHR43213">
    <property type="entry name" value="BIFUNCTIONAL DTTP/UTP PYROPHOSPHATASE/METHYLTRANSFERASE PROTEIN-RELATED"/>
    <property type="match status" value="1"/>
</dbReference>
<keyword evidence="2 3" id="KW-0378">Hydrolase</keyword>
<dbReference type="OrthoDB" id="9807767at2"/>
<dbReference type="AlphaFoldDB" id="A0A3B0CHT9"/>
<accession>A0A3B0CHT9</accession>